<feature type="domain" description="Carbohydrate kinase PfkB" evidence="6">
    <location>
        <begin position="3"/>
        <end position="299"/>
    </location>
</feature>
<dbReference type="AlphaFoldDB" id="A0ABD4EJX2"/>
<name>A0ABD4EJX2_STALU</name>
<keyword evidence="4 7" id="KW-0418">Kinase</keyword>
<evidence type="ECO:0000313" key="7">
    <source>
        <dbReference type="EMBL" id="KXA40458.1"/>
    </source>
</evidence>
<dbReference type="InterPro" id="IPR011611">
    <property type="entry name" value="PfkB_dom"/>
</dbReference>
<dbReference type="SUPFAM" id="SSF53613">
    <property type="entry name" value="Ribokinase-like"/>
    <property type="match status" value="1"/>
</dbReference>
<evidence type="ECO:0000256" key="3">
    <source>
        <dbReference type="ARBA" id="ARBA00022741"/>
    </source>
</evidence>
<comment type="similarity">
    <text evidence="1">Belongs to the carbohydrate kinase PfkB family.</text>
</comment>
<evidence type="ECO:0000313" key="8">
    <source>
        <dbReference type="Proteomes" id="UP000070063"/>
    </source>
</evidence>
<evidence type="ECO:0000256" key="1">
    <source>
        <dbReference type="ARBA" id="ARBA00010688"/>
    </source>
</evidence>
<evidence type="ECO:0000256" key="5">
    <source>
        <dbReference type="ARBA" id="ARBA00022840"/>
    </source>
</evidence>
<dbReference type="EMBL" id="LRQI01000004">
    <property type="protein sequence ID" value="KXA40458.1"/>
    <property type="molecule type" value="Genomic_DNA"/>
</dbReference>
<dbReference type="PANTHER" id="PTHR43085">
    <property type="entry name" value="HEXOKINASE FAMILY MEMBER"/>
    <property type="match status" value="1"/>
</dbReference>
<reference evidence="7 8" key="1">
    <citation type="submission" date="2016-01" db="EMBL/GenBank/DDBJ databases">
        <authorList>
            <person name="Mitreva M."/>
            <person name="Pepin K.H."/>
            <person name="Mihindukulasuriya K.A."/>
            <person name="Fulton R."/>
            <person name="Fronick C."/>
            <person name="O'Laughlin M."/>
            <person name="Miner T."/>
            <person name="Herter B."/>
            <person name="Rosa B.A."/>
            <person name="Cordes M."/>
            <person name="Tomlinson C."/>
            <person name="Wollam A."/>
            <person name="Palsikar V.B."/>
            <person name="Mardis E.R."/>
            <person name="Wilson R.K."/>
        </authorList>
    </citation>
    <scope>NUCLEOTIDE SEQUENCE [LARGE SCALE GENOMIC DNA]</scope>
    <source>
        <strain evidence="7 8">MJR7738</strain>
    </source>
</reference>
<keyword evidence="5" id="KW-0067">ATP-binding</keyword>
<dbReference type="Pfam" id="PF00294">
    <property type="entry name" value="PfkB"/>
    <property type="match status" value="1"/>
</dbReference>
<dbReference type="Gene3D" id="3.40.1190.20">
    <property type="match status" value="1"/>
</dbReference>
<sequence length="316" mass="35253">MTVISYGEIMGVFSSNHAQLKYTNQLNFYIAGAEANTLIGLSRLGIHSSLISALGNDAVGEAIKYQLNGEGVDTRFVQTLNHYSTGLMTKERGIAQAIRVDYFRKNSAINYLNINSFLNDIFESADILYLTGITPALSNHTYQETLKLIKVAKQHHMTIVFDPNFRKKLWNENDLKAFYQIIEPHVDVLLAGKSEADILFNTPSMEQLMNYIDQTNLKLLVIKNGDQGAVFINRHTHIHGQAYSVKDIDPVGAGDAFAAGVIYSLKTYGYDQLTVMSKYALAMGALATTSYGDFYGLPTLSEVEQFIEHQLTDVER</sequence>
<dbReference type="InterPro" id="IPR050306">
    <property type="entry name" value="PfkB_Carbo_kinase"/>
</dbReference>
<dbReference type="CDD" id="cd01166">
    <property type="entry name" value="KdgK"/>
    <property type="match status" value="1"/>
</dbReference>
<dbReference type="InterPro" id="IPR029056">
    <property type="entry name" value="Ribokinase-like"/>
</dbReference>
<protein>
    <submittedName>
        <fullName evidence="7">Kinase, PfkB family</fullName>
    </submittedName>
</protein>
<organism evidence="7 8">
    <name type="scientific">Staphylococcus lugdunensis</name>
    <dbReference type="NCBI Taxonomy" id="28035"/>
    <lineage>
        <taxon>Bacteria</taxon>
        <taxon>Bacillati</taxon>
        <taxon>Bacillota</taxon>
        <taxon>Bacilli</taxon>
        <taxon>Bacillales</taxon>
        <taxon>Staphylococcaceae</taxon>
        <taxon>Staphylococcus</taxon>
    </lineage>
</organism>
<dbReference type="GO" id="GO:0005524">
    <property type="term" value="F:ATP binding"/>
    <property type="evidence" value="ECO:0007669"/>
    <property type="project" value="UniProtKB-KW"/>
</dbReference>
<proteinExistence type="inferred from homology"/>
<dbReference type="PANTHER" id="PTHR43085:SF1">
    <property type="entry name" value="PSEUDOURIDINE KINASE-RELATED"/>
    <property type="match status" value="1"/>
</dbReference>
<dbReference type="GO" id="GO:0016301">
    <property type="term" value="F:kinase activity"/>
    <property type="evidence" value="ECO:0007669"/>
    <property type="project" value="UniProtKB-KW"/>
</dbReference>
<dbReference type="RefSeq" id="WP_002460867.1">
    <property type="nucleotide sequence ID" value="NZ_JBBLTT010000002.1"/>
</dbReference>
<keyword evidence="2" id="KW-0808">Transferase</keyword>
<evidence type="ECO:0000256" key="2">
    <source>
        <dbReference type="ARBA" id="ARBA00022679"/>
    </source>
</evidence>
<dbReference type="Proteomes" id="UP000070063">
    <property type="component" value="Unassembled WGS sequence"/>
</dbReference>
<gene>
    <name evidence="7" type="ORF">HMPREF3225_00084</name>
</gene>
<evidence type="ECO:0000256" key="4">
    <source>
        <dbReference type="ARBA" id="ARBA00022777"/>
    </source>
</evidence>
<dbReference type="InterPro" id="IPR002173">
    <property type="entry name" value="Carboh/pur_kinase_PfkB_CS"/>
</dbReference>
<accession>A0ABD4EJX2</accession>
<dbReference type="PROSITE" id="PS00584">
    <property type="entry name" value="PFKB_KINASES_2"/>
    <property type="match status" value="1"/>
</dbReference>
<evidence type="ECO:0000259" key="6">
    <source>
        <dbReference type="Pfam" id="PF00294"/>
    </source>
</evidence>
<keyword evidence="3" id="KW-0547">Nucleotide-binding</keyword>
<comment type="caution">
    <text evidence="7">The sequence shown here is derived from an EMBL/GenBank/DDBJ whole genome shotgun (WGS) entry which is preliminary data.</text>
</comment>